<accession>A0A5C6PFI8</accession>
<dbReference type="GO" id="GO:0007156">
    <property type="term" value="P:homophilic cell adhesion via plasma membrane adhesion molecules"/>
    <property type="evidence" value="ECO:0007669"/>
    <property type="project" value="InterPro"/>
</dbReference>
<keyword evidence="6" id="KW-1185">Reference proteome</keyword>
<gene>
    <name evidence="5" type="ORF">D4764_11G0002560</name>
</gene>
<dbReference type="CDD" id="cd11304">
    <property type="entry name" value="Cadherin_repeat"/>
    <property type="match status" value="1"/>
</dbReference>
<proteinExistence type="predicted"/>
<dbReference type="SMART" id="SM00112">
    <property type="entry name" value="CA"/>
    <property type="match status" value="1"/>
</dbReference>
<dbReference type="Pfam" id="PF00028">
    <property type="entry name" value="Cadherin"/>
    <property type="match status" value="1"/>
</dbReference>
<organism evidence="5 6">
    <name type="scientific">Takifugu flavidus</name>
    <name type="common">sansaifugu</name>
    <dbReference type="NCBI Taxonomy" id="433684"/>
    <lineage>
        <taxon>Eukaryota</taxon>
        <taxon>Metazoa</taxon>
        <taxon>Chordata</taxon>
        <taxon>Craniata</taxon>
        <taxon>Vertebrata</taxon>
        <taxon>Euteleostomi</taxon>
        <taxon>Actinopterygii</taxon>
        <taxon>Neopterygii</taxon>
        <taxon>Teleostei</taxon>
        <taxon>Neoteleostei</taxon>
        <taxon>Acanthomorphata</taxon>
        <taxon>Eupercaria</taxon>
        <taxon>Tetraodontiformes</taxon>
        <taxon>Tetradontoidea</taxon>
        <taxon>Tetraodontidae</taxon>
        <taxon>Takifugu</taxon>
    </lineage>
</organism>
<dbReference type="Proteomes" id="UP000324091">
    <property type="component" value="Chromosome 11"/>
</dbReference>
<reference evidence="5 6" key="1">
    <citation type="submission" date="2019-04" db="EMBL/GenBank/DDBJ databases">
        <title>Chromosome genome assembly for Takifugu flavidus.</title>
        <authorList>
            <person name="Xiao S."/>
        </authorList>
    </citation>
    <scope>NUCLEOTIDE SEQUENCE [LARGE SCALE GENOMIC DNA]</scope>
    <source>
        <strain evidence="5">HTHZ2018</strain>
        <tissue evidence="5">Muscle</tissue>
    </source>
</reference>
<dbReference type="AlphaFoldDB" id="A0A5C6PFI8"/>
<dbReference type="SUPFAM" id="SSF49313">
    <property type="entry name" value="Cadherin-like"/>
    <property type="match status" value="1"/>
</dbReference>
<dbReference type="Gene3D" id="2.60.40.60">
    <property type="entry name" value="Cadherins"/>
    <property type="match status" value="1"/>
</dbReference>
<dbReference type="GO" id="GO:0016020">
    <property type="term" value="C:membrane"/>
    <property type="evidence" value="ECO:0007669"/>
    <property type="project" value="UniProtKB-SubCell"/>
</dbReference>
<keyword evidence="2" id="KW-0472">Membrane</keyword>
<feature type="domain" description="Cadherin" evidence="4">
    <location>
        <begin position="46"/>
        <end position="119"/>
    </location>
</feature>
<sequence>MSSMYALIGGRRSPFFNRSPPTTQRDARMMSSIAMVNASGEMDNFLIYTVASASAFAGYFSIIMVDGYAVISVTRPLDYEQVPNGMIHLTVMAKDGGIPALNSTVPITVEVIKLWEPQVDQHSESGAIYWVGKVSLAPPGRMELGL</sequence>
<comment type="caution">
    <text evidence="5">The sequence shown here is derived from an EMBL/GenBank/DDBJ whole genome shotgun (WGS) entry which is preliminary data.</text>
</comment>
<dbReference type="InterPro" id="IPR015919">
    <property type="entry name" value="Cadherin-like_sf"/>
</dbReference>
<evidence type="ECO:0000313" key="6">
    <source>
        <dbReference type="Proteomes" id="UP000324091"/>
    </source>
</evidence>
<comment type="subcellular location">
    <subcellularLocation>
        <location evidence="1">Membrane</location>
    </subcellularLocation>
</comment>
<dbReference type="PROSITE" id="PS50268">
    <property type="entry name" value="CADHERIN_2"/>
    <property type="match status" value="1"/>
</dbReference>
<evidence type="ECO:0000256" key="1">
    <source>
        <dbReference type="ARBA" id="ARBA00004370"/>
    </source>
</evidence>
<evidence type="ECO:0000256" key="2">
    <source>
        <dbReference type="ARBA" id="ARBA00023136"/>
    </source>
</evidence>
<name>A0A5C6PFI8_9TELE</name>
<evidence type="ECO:0000313" key="5">
    <source>
        <dbReference type="EMBL" id="TWW78135.1"/>
    </source>
</evidence>
<keyword evidence="3" id="KW-0106">Calcium</keyword>
<dbReference type="EMBL" id="RHFK02000003">
    <property type="protein sequence ID" value="TWW78135.1"/>
    <property type="molecule type" value="Genomic_DNA"/>
</dbReference>
<dbReference type="GO" id="GO:0005509">
    <property type="term" value="F:calcium ion binding"/>
    <property type="evidence" value="ECO:0007669"/>
    <property type="project" value="UniProtKB-UniRule"/>
</dbReference>
<protein>
    <submittedName>
        <fullName evidence="5">Cadherin-23 Otocadherin</fullName>
    </submittedName>
</protein>
<evidence type="ECO:0000259" key="4">
    <source>
        <dbReference type="PROSITE" id="PS50268"/>
    </source>
</evidence>
<evidence type="ECO:0000256" key="3">
    <source>
        <dbReference type="PROSITE-ProRule" id="PRU00043"/>
    </source>
</evidence>
<dbReference type="InterPro" id="IPR002126">
    <property type="entry name" value="Cadherin-like_dom"/>
</dbReference>